<reference evidence="11" key="1">
    <citation type="journal article" date="2023" name="G3 (Bethesda)">
        <title>A reference genome for the long-term kleptoplast-retaining sea slug Elysia crispata morphotype clarki.</title>
        <authorList>
            <person name="Eastman K.E."/>
            <person name="Pendleton A.L."/>
            <person name="Shaikh M.A."/>
            <person name="Suttiyut T."/>
            <person name="Ogas R."/>
            <person name="Tomko P."/>
            <person name="Gavelis G."/>
            <person name="Widhalm J.R."/>
            <person name="Wisecaver J.H."/>
        </authorList>
    </citation>
    <scope>NUCLEOTIDE SEQUENCE</scope>
    <source>
        <strain evidence="11">ECLA1</strain>
    </source>
</reference>
<feature type="transmembrane region" description="Helical" evidence="9">
    <location>
        <begin position="240"/>
        <end position="265"/>
    </location>
</feature>
<keyword evidence="4" id="KW-0297">G-protein coupled receptor</keyword>
<proteinExistence type="predicted"/>
<feature type="region of interest" description="Disordered" evidence="8">
    <location>
        <begin position="515"/>
        <end position="534"/>
    </location>
</feature>
<dbReference type="InterPro" id="IPR000276">
    <property type="entry name" value="GPCR_Rhodpsn"/>
</dbReference>
<evidence type="ECO:0000256" key="5">
    <source>
        <dbReference type="ARBA" id="ARBA00023136"/>
    </source>
</evidence>
<dbReference type="EMBL" id="JAWDGP010007919">
    <property type="protein sequence ID" value="KAK3700280.1"/>
    <property type="molecule type" value="Genomic_DNA"/>
</dbReference>
<dbReference type="Pfam" id="PF00001">
    <property type="entry name" value="7tm_1"/>
    <property type="match status" value="1"/>
</dbReference>
<feature type="transmembrane region" description="Helical" evidence="9">
    <location>
        <begin position="110"/>
        <end position="131"/>
    </location>
</feature>
<comment type="caution">
    <text evidence="11">The sequence shown here is derived from an EMBL/GenBank/DDBJ whole genome shotgun (WGS) entry which is preliminary data.</text>
</comment>
<protein>
    <recommendedName>
        <fullName evidence="10">G-protein coupled receptors family 1 profile domain-containing protein</fullName>
    </recommendedName>
</protein>
<accession>A0AAE1CK10</accession>
<feature type="compositionally biased region" description="Polar residues" evidence="8">
    <location>
        <begin position="515"/>
        <end position="532"/>
    </location>
</feature>
<feature type="compositionally biased region" description="Low complexity" evidence="8">
    <location>
        <begin position="378"/>
        <end position="390"/>
    </location>
</feature>
<evidence type="ECO:0000256" key="1">
    <source>
        <dbReference type="ARBA" id="ARBA00004141"/>
    </source>
</evidence>
<dbReference type="PANTHER" id="PTHR24238:SF47">
    <property type="entry name" value="ECDYSTEROIDS_DOPAMINE RECEPTOR-RELATED"/>
    <property type="match status" value="1"/>
</dbReference>
<feature type="transmembrane region" description="Helical" evidence="9">
    <location>
        <begin position="187"/>
        <end position="207"/>
    </location>
</feature>
<keyword evidence="5 9" id="KW-0472">Membrane</keyword>
<evidence type="ECO:0000313" key="12">
    <source>
        <dbReference type="Proteomes" id="UP001283361"/>
    </source>
</evidence>
<dbReference type="GO" id="GO:0016020">
    <property type="term" value="C:membrane"/>
    <property type="evidence" value="ECO:0007669"/>
    <property type="project" value="UniProtKB-SubCell"/>
</dbReference>
<evidence type="ECO:0000256" key="8">
    <source>
        <dbReference type="SAM" id="MobiDB-lite"/>
    </source>
</evidence>
<dbReference type="PROSITE" id="PS50262">
    <property type="entry name" value="G_PROTEIN_RECEP_F1_2"/>
    <property type="match status" value="1"/>
</dbReference>
<keyword evidence="7" id="KW-0807">Transducer</keyword>
<feature type="transmembrane region" description="Helical" evidence="9">
    <location>
        <begin position="428"/>
        <end position="452"/>
    </location>
</feature>
<keyword evidence="6" id="KW-0675">Receptor</keyword>
<dbReference type="PRINTS" id="PR00237">
    <property type="entry name" value="GPCRRHODOPSN"/>
</dbReference>
<dbReference type="Proteomes" id="UP001283361">
    <property type="component" value="Unassembled WGS sequence"/>
</dbReference>
<evidence type="ECO:0000256" key="3">
    <source>
        <dbReference type="ARBA" id="ARBA00022989"/>
    </source>
</evidence>
<feature type="transmembrane region" description="Helical" evidence="9">
    <location>
        <begin position="151"/>
        <end position="175"/>
    </location>
</feature>
<evidence type="ECO:0000313" key="11">
    <source>
        <dbReference type="EMBL" id="KAK3700280.1"/>
    </source>
</evidence>
<feature type="transmembrane region" description="Helical" evidence="9">
    <location>
        <begin position="74"/>
        <end position="98"/>
    </location>
</feature>
<dbReference type="CDD" id="cd00637">
    <property type="entry name" value="7tm_classA_rhodopsin-like"/>
    <property type="match status" value="1"/>
</dbReference>
<gene>
    <name evidence="11" type="ORF">RRG08_033557</name>
</gene>
<evidence type="ECO:0000256" key="4">
    <source>
        <dbReference type="ARBA" id="ARBA00023040"/>
    </source>
</evidence>
<evidence type="ECO:0000259" key="10">
    <source>
        <dbReference type="PROSITE" id="PS50262"/>
    </source>
</evidence>
<sequence length="554" mass="62195">MWKKPLSLNIVMPAAVMSRDEKESEPNQPTFYFSDYQDVDLIEENTPAPVFNSSGILPQSSDLYELNRRKSETFYPIFIFLGCIVVLGVLTNVLVCYIYRCRARRATSNFLVIFFAVCDLAGCLFAVPLILSTLALPYQYNVAFLCKLDGYVETCCVCSLCITLLCAAYICYWQLCRSGSGVCRARYCCFGALGVSVVLSIPAMVVYNVNPIKTPVPHIVGRACGLDVEVQRWLLHLHHAMVLGCVTVVFAGMGLLYGLIFISWLKQRQAQCRGDKPCPAAKQFPKKHRFVREDTSSSSVTVGSYSEEIGRLHTARTQCHTSTSHHSHHHHFHHHHHHYYSHHQHTDLTRVPLRSGYDVGGGRPTGTYERSGGRGLAKSVSHGMMKSSSSQHTNLLDSSSTAAPIASTGPIVSPVVQLHVKNTRQASIFLVISIVFVICMLPYVVVTVLIATTNVFQRFSSNFTEIIVKLCLHSYLLNYLVKPVVYIIFNINFREEVKQFFLKFWELCPHKTLAQNRPSPPQSETTVCSTPRTQHREMRSLSNSSIYRPAKTSV</sequence>
<dbReference type="GO" id="GO:0004930">
    <property type="term" value="F:G protein-coupled receptor activity"/>
    <property type="evidence" value="ECO:0007669"/>
    <property type="project" value="UniProtKB-KW"/>
</dbReference>
<dbReference type="InterPro" id="IPR017452">
    <property type="entry name" value="GPCR_Rhodpsn_7TM"/>
</dbReference>
<feature type="domain" description="G-protein coupled receptors family 1 profile" evidence="10">
    <location>
        <begin position="91"/>
        <end position="486"/>
    </location>
</feature>
<feature type="transmembrane region" description="Helical" evidence="9">
    <location>
        <begin position="472"/>
        <end position="493"/>
    </location>
</feature>
<keyword evidence="3 9" id="KW-1133">Transmembrane helix</keyword>
<name>A0AAE1CK10_9GAST</name>
<keyword evidence="2 9" id="KW-0812">Transmembrane</keyword>
<dbReference type="AlphaFoldDB" id="A0AAE1CK10"/>
<evidence type="ECO:0000256" key="6">
    <source>
        <dbReference type="ARBA" id="ARBA00023170"/>
    </source>
</evidence>
<evidence type="ECO:0000256" key="7">
    <source>
        <dbReference type="ARBA" id="ARBA00023224"/>
    </source>
</evidence>
<dbReference type="SUPFAM" id="SSF81321">
    <property type="entry name" value="Family A G protein-coupled receptor-like"/>
    <property type="match status" value="1"/>
</dbReference>
<dbReference type="PANTHER" id="PTHR24238">
    <property type="entry name" value="G-PROTEIN COUPLED RECEPTOR"/>
    <property type="match status" value="1"/>
</dbReference>
<comment type="subcellular location">
    <subcellularLocation>
        <location evidence="1">Membrane</location>
        <topology evidence="1">Multi-pass membrane protein</topology>
    </subcellularLocation>
</comment>
<evidence type="ECO:0000256" key="2">
    <source>
        <dbReference type="ARBA" id="ARBA00022692"/>
    </source>
</evidence>
<organism evidence="11 12">
    <name type="scientific">Elysia crispata</name>
    <name type="common">lettuce slug</name>
    <dbReference type="NCBI Taxonomy" id="231223"/>
    <lineage>
        <taxon>Eukaryota</taxon>
        <taxon>Metazoa</taxon>
        <taxon>Spiralia</taxon>
        <taxon>Lophotrochozoa</taxon>
        <taxon>Mollusca</taxon>
        <taxon>Gastropoda</taxon>
        <taxon>Heterobranchia</taxon>
        <taxon>Euthyneura</taxon>
        <taxon>Panpulmonata</taxon>
        <taxon>Sacoglossa</taxon>
        <taxon>Placobranchoidea</taxon>
        <taxon>Plakobranchidae</taxon>
        <taxon>Elysia</taxon>
    </lineage>
</organism>
<dbReference type="Gene3D" id="1.20.1070.10">
    <property type="entry name" value="Rhodopsin 7-helix transmembrane proteins"/>
    <property type="match status" value="1"/>
</dbReference>
<evidence type="ECO:0000256" key="9">
    <source>
        <dbReference type="SAM" id="Phobius"/>
    </source>
</evidence>
<keyword evidence="12" id="KW-1185">Reference proteome</keyword>
<feature type="region of interest" description="Disordered" evidence="8">
    <location>
        <begin position="363"/>
        <end position="393"/>
    </location>
</feature>